<dbReference type="EMBL" id="JXAL01000001">
    <property type="protein sequence ID" value="KIL37348.1"/>
    <property type="molecule type" value="Genomic_DNA"/>
</dbReference>
<comment type="caution">
    <text evidence="2">The sequence shown here is derived from an EMBL/GenBank/DDBJ whole genome shotgun (WGS) entry which is preliminary data.</text>
</comment>
<dbReference type="InterPro" id="IPR007607">
    <property type="entry name" value="BacA/B"/>
</dbReference>
<proteinExistence type="inferred from homology"/>
<evidence type="ECO:0000313" key="2">
    <source>
        <dbReference type="EMBL" id="KIL37348.1"/>
    </source>
</evidence>
<organism evidence="2 3">
    <name type="scientific">Cohnella kolymensis</name>
    <dbReference type="NCBI Taxonomy" id="1590652"/>
    <lineage>
        <taxon>Bacteria</taxon>
        <taxon>Bacillati</taxon>
        <taxon>Bacillota</taxon>
        <taxon>Bacilli</taxon>
        <taxon>Bacillales</taxon>
        <taxon>Paenibacillaceae</taxon>
        <taxon>Cohnella</taxon>
    </lineage>
</organism>
<reference evidence="2 3" key="1">
    <citation type="submission" date="2014-12" db="EMBL/GenBank/DDBJ databases">
        <title>Draft genome sequence of Cohnella kolymensis strain B-2846.</title>
        <authorList>
            <person name="Karlyshev A.V."/>
            <person name="Kudryashova E.B."/>
        </authorList>
    </citation>
    <scope>NUCLEOTIDE SEQUENCE [LARGE SCALE GENOMIC DNA]</scope>
    <source>
        <strain evidence="2 3">VKM B-2846</strain>
    </source>
</reference>
<keyword evidence="3" id="KW-1185">Reference proteome</keyword>
<dbReference type="PANTHER" id="PTHR35024:SF4">
    <property type="entry name" value="POLYMER-FORMING CYTOSKELETAL PROTEIN"/>
    <property type="match status" value="1"/>
</dbReference>
<evidence type="ECO:0008006" key="4">
    <source>
        <dbReference type="Google" id="ProtNLM"/>
    </source>
</evidence>
<sequence length="225" mass="23954">MEAHKKGNLTISGVGSSSGGTVRIAKIDGIGKLDGDVICSEFIVNGKAEVHGNVKASTAEINGTAVVQGNLHSERLRTQGKTIVNGDLIGDRIDITGLLSVAGKCEAERFNANGKLQMEMLNAGNIQITLHGNSSITEIGGELIKIRREPGIDFAKWLKVLPIALGNKLTAQTIEGDDVYVECITAEVVRGTNVAIGPGCEIGLVEYKEKFDQDKASKVKRIEQM</sequence>
<dbReference type="Proteomes" id="UP000054526">
    <property type="component" value="Unassembled WGS sequence"/>
</dbReference>
<dbReference type="Pfam" id="PF04519">
    <property type="entry name" value="Bactofilin"/>
    <property type="match status" value="1"/>
</dbReference>
<protein>
    <recommendedName>
        <fullName evidence="4">Bactofilin</fullName>
    </recommendedName>
</protein>
<evidence type="ECO:0000256" key="1">
    <source>
        <dbReference type="ARBA" id="ARBA00044755"/>
    </source>
</evidence>
<dbReference type="RefSeq" id="WP_041058616.1">
    <property type="nucleotide sequence ID" value="NZ_JXAL01000001.1"/>
</dbReference>
<comment type="similarity">
    <text evidence="1">Belongs to the bactofilin family.</text>
</comment>
<evidence type="ECO:0000313" key="3">
    <source>
        <dbReference type="Proteomes" id="UP000054526"/>
    </source>
</evidence>
<name>A0ABR5A8K9_9BACL</name>
<accession>A0ABR5A8K9</accession>
<dbReference type="PANTHER" id="PTHR35024">
    <property type="entry name" value="HYPOTHETICAL CYTOSOLIC PROTEIN"/>
    <property type="match status" value="1"/>
</dbReference>
<gene>
    <name evidence="2" type="ORF">SD71_01325</name>
</gene>